<evidence type="ECO:0000313" key="2">
    <source>
        <dbReference type="EMBL" id="CAA9399197.1"/>
    </source>
</evidence>
<proteinExistence type="predicted"/>
<gene>
    <name evidence="2" type="ORF">AVDCRST_MAG32-2834</name>
</gene>
<evidence type="ECO:0000256" key="1">
    <source>
        <dbReference type="SAM" id="MobiDB-lite"/>
    </source>
</evidence>
<accession>A0A6J4NWG9</accession>
<protein>
    <submittedName>
        <fullName evidence="2">Uncharacterized protein</fullName>
    </submittedName>
</protein>
<feature type="region of interest" description="Disordered" evidence="1">
    <location>
        <begin position="1"/>
        <end position="108"/>
    </location>
</feature>
<reference evidence="2" key="1">
    <citation type="submission" date="2020-02" db="EMBL/GenBank/DDBJ databases">
        <authorList>
            <person name="Meier V. D."/>
        </authorList>
    </citation>
    <scope>NUCLEOTIDE SEQUENCE</scope>
    <source>
        <strain evidence="2">AVDCRST_MAG32</strain>
    </source>
</reference>
<sequence length="108" mass="11400">MCHAAGALVSSTVGKEDPRRGCFPGHARPIVRVGSARLGSREDTRGHAVRRGAPASSPYGSSESPHMRGLRHMVGVATPTRCRTRPPSGPTPVRRPTSPRGSTAWPLA</sequence>
<name>A0A6J4NWG9_9ACTN</name>
<dbReference type="AlphaFoldDB" id="A0A6J4NWG9"/>
<organism evidence="2">
    <name type="scientific">uncultured Nocardioides sp</name>
    <dbReference type="NCBI Taxonomy" id="198441"/>
    <lineage>
        <taxon>Bacteria</taxon>
        <taxon>Bacillati</taxon>
        <taxon>Actinomycetota</taxon>
        <taxon>Actinomycetes</taxon>
        <taxon>Propionibacteriales</taxon>
        <taxon>Nocardioidaceae</taxon>
        <taxon>Nocardioides</taxon>
        <taxon>environmental samples</taxon>
    </lineage>
</organism>
<dbReference type="EMBL" id="CADCUM010000111">
    <property type="protein sequence ID" value="CAA9399197.1"/>
    <property type="molecule type" value="Genomic_DNA"/>
</dbReference>